<feature type="region of interest" description="Disordered" evidence="1">
    <location>
        <begin position="31"/>
        <end position="64"/>
    </location>
</feature>
<accession>B6WUE0</accession>
<evidence type="ECO:0000313" key="2">
    <source>
        <dbReference type="EMBL" id="EEB33408.1"/>
    </source>
</evidence>
<protein>
    <submittedName>
        <fullName evidence="2">Uncharacterized protein</fullName>
    </submittedName>
</protein>
<proteinExistence type="predicted"/>
<sequence length="93" mass="9850">MKARPAPVVLPAWAVQGCPAQLYAVRRPDVGQGSGTGAAGTGRLDSGQVAAGERTGGRERMGPCLQPQKNTLFPLIWKSAGKSVFFVAFYEIF</sequence>
<name>B6WUE0_9BACT</name>
<dbReference type="Proteomes" id="UP000003676">
    <property type="component" value="Unassembled WGS sequence"/>
</dbReference>
<reference evidence="2 3" key="2">
    <citation type="submission" date="2008-10" db="EMBL/GenBank/DDBJ databases">
        <authorList>
            <person name="Fulton L."/>
            <person name="Clifton S."/>
            <person name="Fulton B."/>
            <person name="Xu J."/>
            <person name="Minx P."/>
            <person name="Pepin K.H."/>
            <person name="Johnson M."/>
            <person name="Bhonagiri V."/>
            <person name="Nash W.E."/>
            <person name="Mardis E.R."/>
            <person name="Wilson R.K."/>
        </authorList>
    </citation>
    <scope>NUCLEOTIDE SEQUENCE [LARGE SCALE GENOMIC DNA]</scope>
    <source>
        <strain evidence="2 3">ATCC 29098</strain>
    </source>
</reference>
<comment type="caution">
    <text evidence="2">The sequence shown here is derived from an EMBL/GenBank/DDBJ whole genome shotgun (WGS) entry which is preliminary data.</text>
</comment>
<gene>
    <name evidence="2" type="ORF">DESPIG_01698</name>
</gene>
<evidence type="ECO:0000256" key="1">
    <source>
        <dbReference type="SAM" id="MobiDB-lite"/>
    </source>
</evidence>
<evidence type="ECO:0000313" key="3">
    <source>
        <dbReference type="Proteomes" id="UP000003676"/>
    </source>
</evidence>
<dbReference type="HOGENOM" id="CLU_2394953_0_0_7"/>
<dbReference type="AlphaFoldDB" id="B6WUE0"/>
<dbReference type="EMBL" id="ABXU01000050">
    <property type="protein sequence ID" value="EEB33408.1"/>
    <property type="molecule type" value="Genomic_DNA"/>
</dbReference>
<dbReference type="PROSITE" id="PS51257">
    <property type="entry name" value="PROKAR_LIPOPROTEIN"/>
    <property type="match status" value="1"/>
</dbReference>
<organism evidence="2 3">
    <name type="scientific">Desulfovibrio piger ATCC 29098</name>
    <dbReference type="NCBI Taxonomy" id="411464"/>
    <lineage>
        <taxon>Bacteria</taxon>
        <taxon>Pseudomonadati</taxon>
        <taxon>Thermodesulfobacteriota</taxon>
        <taxon>Desulfovibrionia</taxon>
        <taxon>Desulfovibrionales</taxon>
        <taxon>Desulfovibrionaceae</taxon>
        <taxon>Desulfovibrio</taxon>
    </lineage>
</organism>
<reference evidence="2 3" key="1">
    <citation type="submission" date="2008-10" db="EMBL/GenBank/DDBJ databases">
        <title>Draft genome sequence of Desulvovibrio piger (ATCC 29098).</title>
        <authorList>
            <person name="Sudarsanam P."/>
            <person name="Ley R."/>
            <person name="Guruge J."/>
            <person name="Turnbaugh P.J."/>
            <person name="Mahowald M."/>
            <person name="Liep D."/>
            <person name="Gordon J."/>
        </authorList>
    </citation>
    <scope>NUCLEOTIDE SEQUENCE [LARGE SCALE GENOMIC DNA]</scope>
    <source>
        <strain evidence="2 3">ATCC 29098</strain>
    </source>
</reference>